<dbReference type="STRING" id="1218173.BALCAV_0202485"/>
<dbReference type="Proteomes" id="UP000002754">
    <property type="component" value="Unassembled WGS sequence"/>
</dbReference>
<evidence type="ECO:0000256" key="1">
    <source>
        <dbReference type="SAM" id="MobiDB-lite"/>
    </source>
</evidence>
<comment type="caution">
    <text evidence="2">The sequence shown here is derived from an EMBL/GenBank/DDBJ whole genome shotgun (WGS) entry which is preliminary data.</text>
</comment>
<proteinExistence type="predicted"/>
<evidence type="ECO:0000313" key="3">
    <source>
        <dbReference type="Proteomes" id="UP000002754"/>
    </source>
</evidence>
<dbReference type="AlphaFoldDB" id="A0A094WPS2"/>
<dbReference type="EMBL" id="ALPT02000005">
    <property type="protein sequence ID" value="KGA98791.1"/>
    <property type="molecule type" value="Genomic_DNA"/>
</dbReference>
<sequence>MTGDSCGISDTRETPQQSEEAPGSPAERVGHAADGVYQLLFSRFLANGLRFLFNLAASVRTSRKIGRLYEDKERLQKPPCIFSRFLANGLRFLYKEVL</sequence>
<name>A0A094WPS2_ALKAL</name>
<reference evidence="2 3" key="1">
    <citation type="journal article" date="2014" name="Genome Announc.">
        <title>Draft Genome Sequence of Bacillus alcalophilus AV1934, a Classic Alkaliphile Isolated from Human Feces in 1934.</title>
        <authorList>
            <person name="Attie O."/>
            <person name="Jayaprakash A."/>
            <person name="Shah H."/>
            <person name="Paulsen I.T."/>
            <person name="Morino M."/>
            <person name="Takahashi Y."/>
            <person name="Narumi I."/>
            <person name="Sachidanandam R."/>
            <person name="Satoh K."/>
            <person name="Ito M."/>
            <person name="Krulwich T.A."/>
        </authorList>
    </citation>
    <scope>NUCLEOTIDE SEQUENCE [LARGE SCALE GENOMIC DNA]</scope>
    <source>
        <strain evidence="2 3">AV1934</strain>
    </source>
</reference>
<evidence type="ECO:0000313" key="2">
    <source>
        <dbReference type="EMBL" id="KGA98791.1"/>
    </source>
</evidence>
<keyword evidence="3" id="KW-1185">Reference proteome</keyword>
<gene>
    <name evidence="2" type="ORF">BALCAV_0202485</name>
</gene>
<protein>
    <submittedName>
        <fullName evidence="2">Uncharacterized protein</fullName>
    </submittedName>
</protein>
<organism evidence="2 3">
    <name type="scientific">Alkalihalobacillus alcalophilus ATCC 27647 = CGMCC 1.3604</name>
    <dbReference type="NCBI Taxonomy" id="1218173"/>
    <lineage>
        <taxon>Bacteria</taxon>
        <taxon>Bacillati</taxon>
        <taxon>Bacillota</taxon>
        <taxon>Bacilli</taxon>
        <taxon>Bacillales</taxon>
        <taxon>Bacillaceae</taxon>
        <taxon>Alkalihalobacillus</taxon>
    </lineage>
</organism>
<accession>A0A094WPS2</accession>
<feature type="region of interest" description="Disordered" evidence="1">
    <location>
        <begin position="1"/>
        <end position="28"/>
    </location>
</feature>